<dbReference type="InterPro" id="IPR040442">
    <property type="entry name" value="Pyrv_kinase-like_dom_sf"/>
</dbReference>
<proteinExistence type="predicted"/>
<dbReference type="InterPro" id="IPR015813">
    <property type="entry name" value="Pyrv/PenolPyrv_kinase-like_dom"/>
</dbReference>
<dbReference type="CDD" id="cd00377">
    <property type="entry name" value="ICL_PEPM"/>
    <property type="match status" value="1"/>
</dbReference>
<dbReference type="Proteomes" id="UP000008392">
    <property type="component" value="Chromosome"/>
</dbReference>
<name>G0AD28_COLFT</name>
<dbReference type="HOGENOM" id="CLU_027389_2_3_4"/>
<evidence type="ECO:0000313" key="2">
    <source>
        <dbReference type="Proteomes" id="UP000008392"/>
    </source>
</evidence>
<reference evidence="1 2" key="5">
    <citation type="journal article" date="2011" name="ISME J.">
        <title>Dual transcriptional profiling of a bacterial/fungal confrontation: Collimonas fungivorans versus Aspergillus niger.</title>
        <authorList>
            <person name="Mela F."/>
            <person name="Fritsche K."/>
            <person name="de Boer W."/>
            <person name="van Veen J.A."/>
            <person name="de Graaff L.H."/>
            <person name="van den Berg M."/>
            <person name="Leveau J.H."/>
        </authorList>
    </citation>
    <scope>NUCLEOTIDE SEQUENCE [LARGE SCALE GENOMIC DNA]</scope>
    <source>
        <strain evidence="1 2">Ter331</strain>
    </source>
</reference>
<dbReference type="STRING" id="1005048.CFU_3388"/>
<dbReference type="Gene3D" id="3.20.20.60">
    <property type="entry name" value="Phosphoenolpyruvate-binding domains"/>
    <property type="match status" value="1"/>
</dbReference>
<keyword evidence="2" id="KW-1185">Reference proteome</keyword>
<dbReference type="InterPro" id="IPR039556">
    <property type="entry name" value="ICL/PEPM"/>
</dbReference>
<reference evidence="1 2" key="2">
    <citation type="journal article" date="2006" name="J. Microbiol. Methods">
        <title>Genomic flank-sequencing of plasposon insertion sites for rapid identification of functional genes.</title>
        <authorList>
            <person name="Leveau J.H."/>
            <person name="Gerards S."/>
            <person name="Fritsche K."/>
            <person name="Zondag G."/>
            <person name="van Veen J.A."/>
        </authorList>
    </citation>
    <scope>NUCLEOTIDE SEQUENCE [LARGE SCALE GENOMIC DNA]</scope>
    <source>
        <strain evidence="1 2">Ter331</strain>
    </source>
</reference>
<dbReference type="AlphaFoldDB" id="G0AD28"/>
<evidence type="ECO:0000313" key="1">
    <source>
        <dbReference type="EMBL" id="AEK63212.1"/>
    </source>
</evidence>
<protein>
    <submittedName>
        <fullName evidence="1">Putative carboxyvinyl-carboxyphosphonate phosphorylmutase</fullName>
        <ecNumber evidence="1">2.7.8.23</ecNumber>
    </submittedName>
</protein>
<reference evidence="1 2" key="4">
    <citation type="journal article" date="2010" name="Environ. Microbiol.">
        <title>The bacterial genus Collimonas: mycophagy, weathering and other adaptive solutions to life in oligotrophic soil environments.</title>
        <authorList>
            <person name="Leveau J.H."/>
            <person name="Uroz S."/>
            <person name="de Boer W."/>
        </authorList>
    </citation>
    <scope>NUCLEOTIDE SEQUENCE [LARGE SCALE GENOMIC DNA]</scope>
    <source>
        <strain evidence="1 2">Ter331</strain>
    </source>
</reference>
<keyword evidence="1" id="KW-0808">Transferase</keyword>
<dbReference type="Pfam" id="PF13714">
    <property type="entry name" value="PEP_mutase"/>
    <property type="match status" value="1"/>
</dbReference>
<dbReference type="KEGG" id="cfu:CFU_3388"/>
<sequence length="284" mass="29808">MEKTMQSSAARKQSNIFHQLHLGPQPLTLLNAWDAASARILERAGAPAIGTTSAGMAWAAGYADGERMPATELIAACARICRVAGVPVSVDIERGFGRGAEEVCDVVRALVDMGVAGVNIEDGVLPGTGQLAPPEILCERISALRKMLAQMDAQLFINARSDTYFVANDDPVARYEDTVRRAQMYAATGADGIFVPGMANIDDITRFTQTVSLPVNIYAGYAGAPDVDVLGQAGVRRISVGCGPLQSALGLLQRIAGEALSQGSFHAMGSGMLSGGEINALFPQ</sequence>
<reference evidence="2" key="6">
    <citation type="submission" date="2011-05" db="EMBL/GenBank/DDBJ databases">
        <title>Complete sequence of Collimonas fungivorans Ter331.</title>
        <authorList>
            <person name="Leveau J.H."/>
        </authorList>
    </citation>
    <scope>NUCLEOTIDE SEQUENCE [LARGE SCALE GENOMIC DNA]</scope>
    <source>
        <strain evidence="2">Ter331</strain>
    </source>
</reference>
<reference evidence="1 2" key="3">
    <citation type="journal article" date="2008" name="FEMS Microbiol. Ecol.">
        <title>Identification and characterization of genes underlying chitinolysis in Collimonas fungivorans Ter331.</title>
        <authorList>
            <person name="Fritsche K."/>
            <person name="de Boer W."/>
            <person name="Gerards S."/>
            <person name="van den Berg M."/>
            <person name="van Veen J.A."/>
            <person name="Leveau J.H."/>
        </authorList>
    </citation>
    <scope>NUCLEOTIDE SEQUENCE [LARGE SCALE GENOMIC DNA]</scope>
    <source>
        <strain evidence="1 2">Ter331</strain>
    </source>
</reference>
<dbReference type="PANTHER" id="PTHR42905:SF16">
    <property type="entry name" value="CARBOXYPHOSPHONOENOLPYRUVATE PHOSPHONOMUTASE-LIKE PROTEIN (AFU_ORTHOLOGUE AFUA_5G07230)"/>
    <property type="match status" value="1"/>
</dbReference>
<dbReference type="EC" id="2.7.8.23" evidence="1"/>
<dbReference type="EMBL" id="CP002745">
    <property type="protein sequence ID" value="AEK63212.1"/>
    <property type="molecule type" value="Genomic_DNA"/>
</dbReference>
<organism evidence="1 2">
    <name type="scientific">Collimonas fungivorans (strain Ter331)</name>
    <dbReference type="NCBI Taxonomy" id="1005048"/>
    <lineage>
        <taxon>Bacteria</taxon>
        <taxon>Pseudomonadati</taxon>
        <taxon>Pseudomonadota</taxon>
        <taxon>Betaproteobacteria</taxon>
        <taxon>Burkholderiales</taxon>
        <taxon>Oxalobacteraceae</taxon>
        <taxon>Collimonas</taxon>
    </lineage>
</organism>
<dbReference type="PANTHER" id="PTHR42905">
    <property type="entry name" value="PHOSPHOENOLPYRUVATE CARBOXYLASE"/>
    <property type="match status" value="1"/>
</dbReference>
<dbReference type="eggNOG" id="COG2513">
    <property type="taxonomic scope" value="Bacteria"/>
</dbReference>
<dbReference type="GO" id="GO:0008807">
    <property type="term" value="F:carboxyvinyl-carboxyphosphonate phosphorylmutase activity"/>
    <property type="evidence" value="ECO:0007669"/>
    <property type="project" value="UniProtKB-EC"/>
</dbReference>
<accession>G0AD28</accession>
<dbReference type="SUPFAM" id="SSF51621">
    <property type="entry name" value="Phosphoenolpyruvate/pyruvate domain"/>
    <property type="match status" value="1"/>
</dbReference>
<reference evidence="1 2" key="1">
    <citation type="journal article" date="2004" name="Environ. Microbiol.">
        <title>Phylogeny-function analysis of (meta)genomic libraries: screening for expression of ribosomal RNA genes by large-insert library fluorescent in situ hybridization (LIL-FISH).</title>
        <authorList>
            <person name="Leveau J.H."/>
            <person name="Gerards S."/>
            <person name="de Boer W."/>
            <person name="van Veen J.A."/>
        </authorList>
    </citation>
    <scope>NUCLEOTIDE SEQUENCE [LARGE SCALE GENOMIC DNA]</scope>
    <source>
        <strain evidence="1 2">Ter331</strain>
    </source>
</reference>
<gene>
    <name evidence="1" type="ordered locus">CFU_3388</name>
</gene>